<evidence type="ECO:0000313" key="7">
    <source>
        <dbReference type="EMBL" id="PZR01591.1"/>
    </source>
</evidence>
<keyword evidence="5" id="KW-0411">Iron-sulfur</keyword>
<organism evidence="7 8">
    <name type="scientific">Archangium gephyra</name>
    <dbReference type="NCBI Taxonomy" id="48"/>
    <lineage>
        <taxon>Bacteria</taxon>
        <taxon>Pseudomonadati</taxon>
        <taxon>Myxococcota</taxon>
        <taxon>Myxococcia</taxon>
        <taxon>Myxococcales</taxon>
        <taxon>Cystobacterineae</taxon>
        <taxon>Archangiaceae</taxon>
        <taxon>Archangium</taxon>
    </lineage>
</organism>
<dbReference type="AlphaFoldDB" id="A0A2W5UUZ8"/>
<dbReference type="SUPFAM" id="SSF56014">
    <property type="entry name" value="Nitrite and sulphite reductase 4Fe-4S domain-like"/>
    <property type="match status" value="1"/>
</dbReference>
<protein>
    <recommendedName>
        <fullName evidence="6">Nitrite/sulphite reductase 4Fe-4S domain-containing protein</fullName>
    </recommendedName>
</protein>
<sequence>DLAELHGNGSLRLTTRMTFQLHCVLKGDLKTVFSSVVKAMGSTLGACGDVNRNVMSPSAPYKNRPDYALVEQTANEIAELLAPQSGAYYDVWLDGERFFSHQRENPKVTEDRAYNAHGTNFEGCAEPIYGPLFLPRKFKVGVTVPGDNSIDLLTNDLGLVLISDDAGKPLGYDIYVGGGMGRSHGKATTFARIAEPLGFCDLDDVFHAVKAIVAVQRDYGRRDDRKQARLKYLVSEWGIDKFRTVAEYYFGKKFQPFLELPEWEFKSYLGWMDQGDGKWAYGVFVTVRDGGPEGRGDGPAAVCAARANRIGSLAGGGVGAELGAHARRR</sequence>
<dbReference type="GO" id="GO:0050311">
    <property type="term" value="F:sulfite reductase (ferredoxin) activity"/>
    <property type="evidence" value="ECO:0007669"/>
    <property type="project" value="TreeGrafter"/>
</dbReference>
<feature type="non-terminal residue" evidence="7">
    <location>
        <position position="1"/>
    </location>
</feature>
<keyword evidence="2" id="KW-0479">Metal-binding</keyword>
<dbReference type="FunFam" id="3.30.413.10:FF:000008">
    <property type="entry name" value="Sulfite reductase [ferredoxin], chloroplastic"/>
    <property type="match status" value="1"/>
</dbReference>
<evidence type="ECO:0000256" key="4">
    <source>
        <dbReference type="ARBA" id="ARBA00023004"/>
    </source>
</evidence>
<dbReference type="PANTHER" id="PTHR11493:SF47">
    <property type="entry name" value="SULFITE REDUCTASE [NADPH] SUBUNIT BETA"/>
    <property type="match status" value="1"/>
</dbReference>
<evidence type="ECO:0000256" key="3">
    <source>
        <dbReference type="ARBA" id="ARBA00023002"/>
    </source>
</evidence>
<feature type="domain" description="Nitrite/sulphite reductase 4Fe-4S" evidence="6">
    <location>
        <begin position="79"/>
        <end position="254"/>
    </location>
</feature>
<dbReference type="GO" id="GO:0020037">
    <property type="term" value="F:heme binding"/>
    <property type="evidence" value="ECO:0007669"/>
    <property type="project" value="InterPro"/>
</dbReference>
<dbReference type="InterPro" id="IPR045854">
    <property type="entry name" value="NO2/SO3_Rdtase_4Fe4S_sf"/>
</dbReference>
<evidence type="ECO:0000313" key="8">
    <source>
        <dbReference type="Proteomes" id="UP000249061"/>
    </source>
</evidence>
<dbReference type="GO" id="GO:0046872">
    <property type="term" value="F:metal ion binding"/>
    <property type="evidence" value="ECO:0007669"/>
    <property type="project" value="UniProtKB-KW"/>
</dbReference>
<dbReference type="Gene3D" id="3.30.413.10">
    <property type="entry name" value="Sulfite Reductase Hemoprotein, domain 1"/>
    <property type="match status" value="1"/>
</dbReference>
<evidence type="ECO:0000256" key="5">
    <source>
        <dbReference type="ARBA" id="ARBA00023014"/>
    </source>
</evidence>
<keyword evidence="3" id="KW-0560">Oxidoreductase</keyword>
<dbReference type="PANTHER" id="PTHR11493">
    <property type="entry name" value="SULFITE REDUCTASE [NADPH] SUBUNIT BETA-RELATED"/>
    <property type="match status" value="1"/>
</dbReference>
<accession>A0A2W5UUZ8</accession>
<dbReference type="EMBL" id="QFQP01000267">
    <property type="protein sequence ID" value="PZR01591.1"/>
    <property type="molecule type" value="Genomic_DNA"/>
</dbReference>
<name>A0A2W5UUZ8_9BACT</name>
<comment type="caution">
    <text evidence="7">The sequence shown here is derived from an EMBL/GenBank/DDBJ whole genome shotgun (WGS) entry which is preliminary data.</text>
</comment>
<dbReference type="GO" id="GO:0051539">
    <property type="term" value="F:4 iron, 4 sulfur cluster binding"/>
    <property type="evidence" value="ECO:0007669"/>
    <property type="project" value="UniProtKB-KW"/>
</dbReference>
<evidence type="ECO:0000256" key="1">
    <source>
        <dbReference type="ARBA" id="ARBA00022485"/>
    </source>
</evidence>
<dbReference type="Proteomes" id="UP000249061">
    <property type="component" value="Unassembled WGS sequence"/>
</dbReference>
<reference evidence="7 8" key="1">
    <citation type="submission" date="2017-08" db="EMBL/GenBank/DDBJ databases">
        <title>Infants hospitalized years apart are colonized by the same room-sourced microbial strains.</title>
        <authorList>
            <person name="Brooks B."/>
            <person name="Olm M.R."/>
            <person name="Firek B.A."/>
            <person name="Baker R."/>
            <person name="Thomas B.C."/>
            <person name="Morowitz M.J."/>
            <person name="Banfield J.F."/>
        </authorList>
    </citation>
    <scope>NUCLEOTIDE SEQUENCE [LARGE SCALE GENOMIC DNA]</scope>
    <source>
        <strain evidence="7">S2_003_000_R2_14</strain>
    </source>
</reference>
<evidence type="ECO:0000259" key="6">
    <source>
        <dbReference type="Pfam" id="PF01077"/>
    </source>
</evidence>
<dbReference type="Pfam" id="PF01077">
    <property type="entry name" value="NIR_SIR"/>
    <property type="match status" value="1"/>
</dbReference>
<dbReference type="InterPro" id="IPR045169">
    <property type="entry name" value="NO2/SO3_Rdtase_4Fe4S_prot"/>
</dbReference>
<dbReference type="SUPFAM" id="SSF55124">
    <property type="entry name" value="Nitrite/Sulfite reductase N-terminal domain-like"/>
    <property type="match status" value="1"/>
</dbReference>
<dbReference type="InterPro" id="IPR006067">
    <property type="entry name" value="NO2/SO3_Rdtase_4Fe4S_dom"/>
</dbReference>
<dbReference type="InterPro" id="IPR036136">
    <property type="entry name" value="Nit/Sulf_reduc_fer-like_dom_sf"/>
</dbReference>
<gene>
    <name evidence="7" type="ORF">DI536_37570</name>
</gene>
<keyword evidence="1" id="KW-0004">4Fe-4S</keyword>
<dbReference type="GO" id="GO:0000103">
    <property type="term" value="P:sulfate assimilation"/>
    <property type="evidence" value="ECO:0007669"/>
    <property type="project" value="TreeGrafter"/>
</dbReference>
<evidence type="ECO:0000256" key="2">
    <source>
        <dbReference type="ARBA" id="ARBA00022723"/>
    </source>
</evidence>
<keyword evidence="4" id="KW-0408">Iron</keyword>
<dbReference type="GO" id="GO:0009337">
    <property type="term" value="C:sulfite reductase complex (NADPH)"/>
    <property type="evidence" value="ECO:0007669"/>
    <property type="project" value="TreeGrafter"/>
</dbReference>
<dbReference type="GO" id="GO:0016002">
    <property type="term" value="F:sulfite reductase activity"/>
    <property type="evidence" value="ECO:0007669"/>
    <property type="project" value="TreeGrafter"/>
</dbReference>
<proteinExistence type="predicted"/>